<dbReference type="OrthoDB" id="3540563at2"/>
<feature type="signal peptide" evidence="1">
    <location>
        <begin position="1"/>
        <end position="27"/>
    </location>
</feature>
<protein>
    <submittedName>
        <fullName evidence="3">Peptidase YpeB-like protein</fullName>
    </submittedName>
</protein>
<feature type="domain" description="PepSY" evidence="2">
    <location>
        <begin position="35"/>
        <end position="93"/>
    </location>
</feature>
<evidence type="ECO:0000313" key="4">
    <source>
        <dbReference type="Proteomes" id="UP000284824"/>
    </source>
</evidence>
<dbReference type="EMBL" id="SAUN01000001">
    <property type="protein sequence ID" value="RVX38151.1"/>
    <property type="molecule type" value="Genomic_DNA"/>
</dbReference>
<evidence type="ECO:0000313" key="3">
    <source>
        <dbReference type="EMBL" id="RVX38151.1"/>
    </source>
</evidence>
<dbReference type="Pfam" id="PF03413">
    <property type="entry name" value="PepSY"/>
    <property type="match status" value="1"/>
</dbReference>
<dbReference type="Gene3D" id="3.10.450.40">
    <property type="match status" value="1"/>
</dbReference>
<name>A0A438LXH3_9ACTN</name>
<evidence type="ECO:0000259" key="2">
    <source>
        <dbReference type="Pfam" id="PF03413"/>
    </source>
</evidence>
<proteinExistence type="predicted"/>
<evidence type="ECO:0000256" key="1">
    <source>
        <dbReference type="SAM" id="SignalP"/>
    </source>
</evidence>
<dbReference type="InterPro" id="IPR025711">
    <property type="entry name" value="PepSY"/>
</dbReference>
<reference evidence="3 4" key="1">
    <citation type="submission" date="2019-01" db="EMBL/GenBank/DDBJ databases">
        <title>Sequencing the genomes of 1000 actinobacteria strains.</title>
        <authorList>
            <person name="Klenk H.-P."/>
        </authorList>
    </citation>
    <scope>NUCLEOTIDE SEQUENCE [LARGE SCALE GENOMIC DNA]</scope>
    <source>
        <strain evidence="3 4">DSM 43925</strain>
    </source>
</reference>
<keyword evidence="4" id="KW-1185">Reference proteome</keyword>
<dbReference type="AlphaFoldDB" id="A0A438LXH3"/>
<accession>A0A438LXH3</accession>
<dbReference type="RefSeq" id="WP_127930825.1">
    <property type="nucleotide sequence ID" value="NZ_SAUN01000001.1"/>
</dbReference>
<sequence>MRITKKLIVVGTGIVVLVGGGGAAAFAATAAAAPKVTAEKAMEIAHKQVPGAWVSELDHDRRGTRPDVWEIELTKGSVRYGVDVDAVTGKITDHGTKRADDDGDQDDD</sequence>
<keyword evidence="1" id="KW-0732">Signal</keyword>
<comment type="caution">
    <text evidence="3">The sequence shown here is derived from an EMBL/GenBank/DDBJ whole genome shotgun (WGS) entry which is preliminary data.</text>
</comment>
<dbReference type="Proteomes" id="UP000284824">
    <property type="component" value="Unassembled WGS sequence"/>
</dbReference>
<organism evidence="3 4">
    <name type="scientific">Nonomuraea polychroma</name>
    <dbReference type="NCBI Taxonomy" id="46176"/>
    <lineage>
        <taxon>Bacteria</taxon>
        <taxon>Bacillati</taxon>
        <taxon>Actinomycetota</taxon>
        <taxon>Actinomycetes</taxon>
        <taxon>Streptosporangiales</taxon>
        <taxon>Streptosporangiaceae</taxon>
        <taxon>Nonomuraea</taxon>
    </lineage>
</organism>
<gene>
    <name evidence="3" type="ORF">EDD27_0444</name>
</gene>
<feature type="chain" id="PRO_5019192918" evidence="1">
    <location>
        <begin position="28"/>
        <end position="108"/>
    </location>
</feature>